<organism evidence="2 3">
    <name type="scientific">Alloprevotella tannerae</name>
    <dbReference type="NCBI Taxonomy" id="76122"/>
    <lineage>
        <taxon>Bacteria</taxon>
        <taxon>Pseudomonadati</taxon>
        <taxon>Bacteroidota</taxon>
        <taxon>Bacteroidia</taxon>
        <taxon>Bacteroidales</taxon>
        <taxon>Prevotellaceae</taxon>
        <taxon>Alloprevotella</taxon>
    </lineage>
</organism>
<evidence type="ECO:0000313" key="2">
    <source>
        <dbReference type="EMBL" id="MBF0970338.1"/>
    </source>
</evidence>
<feature type="signal peptide" evidence="1">
    <location>
        <begin position="1"/>
        <end position="20"/>
    </location>
</feature>
<dbReference type="Proteomes" id="UP000704068">
    <property type="component" value="Unassembled WGS sequence"/>
</dbReference>
<dbReference type="SUPFAM" id="SSF50494">
    <property type="entry name" value="Trypsin-like serine proteases"/>
    <property type="match status" value="1"/>
</dbReference>
<comment type="caution">
    <text evidence="2">The sequence shown here is derived from an EMBL/GenBank/DDBJ whole genome shotgun (WGS) entry which is preliminary data.</text>
</comment>
<name>A0A929RW22_9BACT</name>
<dbReference type="RefSeq" id="WP_303763680.1">
    <property type="nucleotide sequence ID" value="NZ_JABZGR010000010.1"/>
</dbReference>
<protein>
    <recommendedName>
        <fullName evidence="4">Serine protease</fullName>
    </recommendedName>
</protein>
<keyword evidence="1" id="KW-0732">Signal</keyword>
<dbReference type="Gene3D" id="2.40.10.120">
    <property type="match status" value="1"/>
</dbReference>
<dbReference type="InterPro" id="IPR011990">
    <property type="entry name" value="TPR-like_helical_dom_sf"/>
</dbReference>
<dbReference type="InterPro" id="IPR009003">
    <property type="entry name" value="Peptidase_S1_PA"/>
</dbReference>
<evidence type="ECO:0000256" key="1">
    <source>
        <dbReference type="SAM" id="SignalP"/>
    </source>
</evidence>
<dbReference type="SUPFAM" id="SSF48452">
    <property type="entry name" value="TPR-like"/>
    <property type="match status" value="1"/>
</dbReference>
<evidence type="ECO:0008006" key="4">
    <source>
        <dbReference type="Google" id="ProtNLM"/>
    </source>
</evidence>
<feature type="chain" id="PRO_5037909600" description="Serine protease" evidence="1">
    <location>
        <begin position="21"/>
        <end position="562"/>
    </location>
</feature>
<dbReference type="EMBL" id="JABZGR010000010">
    <property type="protein sequence ID" value="MBF0970338.1"/>
    <property type="molecule type" value="Genomic_DNA"/>
</dbReference>
<proteinExistence type="predicted"/>
<dbReference type="Gene3D" id="1.25.40.10">
    <property type="entry name" value="Tetratricopeptide repeat domain"/>
    <property type="match status" value="2"/>
</dbReference>
<reference evidence="2" key="1">
    <citation type="submission" date="2020-04" db="EMBL/GenBank/DDBJ databases">
        <title>Deep metagenomics examines the oral microbiome during advanced dental caries in children, revealing novel taxa and co-occurrences with host molecules.</title>
        <authorList>
            <person name="Baker J.L."/>
            <person name="Morton J.T."/>
            <person name="Dinis M."/>
            <person name="Alvarez R."/>
            <person name="Tran N.C."/>
            <person name="Knight R."/>
            <person name="Edlund A."/>
        </authorList>
    </citation>
    <scope>NUCLEOTIDE SEQUENCE</scope>
    <source>
        <strain evidence="2">JCVI_34_bin.1</strain>
    </source>
</reference>
<accession>A0A929RW22</accession>
<dbReference type="AlphaFoldDB" id="A0A929RW22"/>
<gene>
    <name evidence="2" type="ORF">HXK21_04785</name>
</gene>
<sequence>MKYFLRLIVLFTLLPGTISAGTPSTWLFKVFTYDAQGQLKGEGNGFFLDEKGTGIAPYHLFKGASKAVVVDDSGKKYNVQRIEGANSTYDMVRFSTNVAKKKSLSCITNTGVQAGSEIQYFVYSTHKNAKPITAKVEKVNPFNTYNYYDITAANKAENFGCPLYSSSGELVGIIQKNVKPQAVQACALDARFINELQPKALNFINGDLLAIKLPIALPDDEQEAMNALYLINFSDTLVSANAFSDFTKAYPQNAEGWALQGKFQTFTNAIADADRSFQIALSLPTKNADAIHYIYSTTLLNFAIINSLGNDALLKAMAEAQKAYAINPKPLYLYQEAQCLFAMERYKEAYDKYLASAKNIVQTDGQESTFKSPEAFYGAAISLEKAGGDSLQVLALLDSVIANIQTPLNATSVQYYWLRAQQRVKVQKFREAVIDLNEYERNVGPSNLTDKFYVFREQAEMQARMFQQALDDIRTAQTKADAATLPLYQEEEAAILLRVGDYKAVVQYVEPLLKVRPEEAGLHLIIGVAYGELKQKAAALRHLQRSKALGNEDAASIIKKYE</sequence>
<evidence type="ECO:0000313" key="3">
    <source>
        <dbReference type="Proteomes" id="UP000704068"/>
    </source>
</evidence>